<evidence type="ECO:0000313" key="7">
    <source>
        <dbReference type="Proteomes" id="UP000694941"/>
    </source>
</evidence>
<dbReference type="SMART" id="SM00320">
    <property type="entry name" value="WD40"/>
    <property type="match status" value="4"/>
</dbReference>
<dbReference type="PROSITE" id="PS50082">
    <property type="entry name" value="WD_REPEATS_2"/>
    <property type="match status" value="1"/>
</dbReference>
<proteinExistence type="predicted"/>
<protein>
    <submittedName>
        <fullName evidence="8">NACHT and WD repeat domain-containing protein 2-like</fullName>
    </submittedName>
</protein>
<feature type="domain" description="Nephrocystin 3-like N-terminal" evidence="5">
    <location>
        <begin position="169"/>
        <end position="305"/>
    </location>
</feature>
<dbReference type="InterPro" id="IPR011047">
    <property type="entry name" value="Quinoprotein_ADH-like_sf"/>
</dbReference>
<dbReference type="PANTHER" id="PTHR19871">
    <property type="entry name" value="BETA TRANSDUCIN-RELATED PROTEIN"/>
    <property type="match status" value="1"/>
</dbReference>
<dbReference type="Gene3D" id="3.40.50.300">
    <property type="entry name" value="P-loop containing nucleotide triphosphate hydrolases"/>
    <property type="match status" value="1"/>
</dbReference>
<feature type="domain" description="NWD1/2-like winged helix-turn-helix" evidence="6">
    <location>
        <begin position="408"/>
        <end position="499"/>
    </location>
</feature>
<name>A0ABM1T8S7_LIMPO</name>
<dbReference type="InterPro" id="IPR027417">
    <property type="entry name" value="P-loop_NTPase"/>
</dbReference>
<sequence>MYRFLVCLVITVVEDEIKTNVSYSMTKYCLWVERRYTHRSKTEESVKGDKDHDISLEKTAALKLESLKLYLDEHLPESQKLVFRVKWHDGSINPEAVPEHKEYLNKLCKTVEEELCAMIDRLCEEDLIEESRQLYKGIENQLYTELVQQAATCKALLSSFIGRQEFLSELQKYVTSDSSHPIVIHGPPGCGKTALMAQASQQCSEWLPVSPVIVRFMGTTSESKTLDQALRSICEQGCALFCEHPSLASKSGWEPQEVLEVIMDKVTSHHPLIIFIDGLDQVASFSSRDLRWLPAELPKHVKLIISVRDETVEYRELKNNTLSQTEGSFMFLPGFSQEESLSLVEEVLQRKDRKITDAQCQLLQQCFDKCSLPISVELLAHQSSEWVSAQGPDDLIIKQMPEDVFMDTVTEIEKYLSGATLGFIIGLLATAKHGLSDAEVLDIITCEKTLLETVLLTLGVSTPKYFPILLWYVVKRKLSVFSNTSIVGSKCLISWKNSFRCLCEQYCRHVGETTTSISVALFNYFQGQSERDSSKEKSSENVSNLVLDQPLFYKYYPNHRKLDELPFHCLQHLEDNWVRQNFFLNTKWLQSKLQGSDPYQVLEDIAIYQSRVPSDSDVLLLQKVIQLSSYALRYDGVQFLSQVYGRLSQIMTSSESEKFPCVRTMFHTASCPPVPSLLPLMPCLYEPNLHQEHYVQETNDVNIGSYFCGFHWLQNDSTHVISFSTQSGEITIWNIYEPAPVRTIKGIIQPKNVKMIDSYRALVLCNRELRVYDLNEGKLLVKLKGVMNQKMAYFGIHSQNYAVALSRNRMYVNMINLGTGDLETTFKVGEDRFLNSLLVSDNGKICVCGDETQKPFPLLVWDLTNRRLLHDLRIPNHEFLTRMSAITSDGHYVACVCRELSDSGPTFIIVYDLQSGTLFKKWKPENSSCSIAISSSGGCVVNGLENTWILVWDLANGGCRSILRGHSAPADTLKMDESGTRCLSFDSTGRDKSIRVWDVVKGQCLAVFTPDHDILCCEFSPDGRAVAMGLKGKDKLITLLLCHCCTVKDGKRKTSDFGDPDNRGKVFDASEKE</sequence>
<evidence type="ECO:0000259" key="5">
    <source>
        <dbReference type="Pfam" id="PF24883"/>
    </source>
</evidence>
<dbReference type="InterPro" id="IPR057588">
    <property type="entry name" value="NWD1/2-like_WH"/>
</dbReference>
<reference evidence="8" key="1">
    <citation type="submission" date="2025-08" db="UniProtKB">
        <authorList>
            <consortium name="RefSeq"/>
        </authorList>
    </citation>
    <scope>IDENTIFICATION</scope>
    <source>
        <tissue evidence="8">Muscle</tissue>
    </source>
</reference>
<dbReference type="Pfam" id="PF24883">
    <property type="entry name" value="NPHP3_N"/>
    <property type="match status" value="1"/>
</dbReference>
<dbReference type="InterPro" id="IPR056884">
    <property type="entry name" value="NPHP3-like_N"/>
</dbReference>
<dbReference type="InterPro" id="IPR015943">
    <property type="entry name" value="WD40/YVTN_repeat-like_dom_sf"/>
</dbReference>
<evidence type="ECO:0000259" key="6">
    <source>
        <dbReference type="Pfam" id="PF25469"/>
    </source>
</evidence>
<dbReference type="Gene3D" id="2.130.10.10">
    <property type="entry name" value="YVTN repeat-like/Quinoprotein amine dehydrogenase"/>
    <property type="match status" value="2"/>
</dbReference>
<evidence type="ECO:0000256" key="1">
    <source>
        <dbReference type="ARBA" id="ARBA00022574"/>
    </source>
</evidence>
<dbReference type="Proteomes" id="UP000694941">
    <property type="component" value="Unplaced"/>
</dbReference>
<evidence type="ECO:0000256" key="3">
    <source>
        <dbReference type="PROSITE-ProRule" id="PRU00221"/>
    </source>
</evidence>
<dbReference type="InterPro" id="IPR052752">
    <property type="entry name" value="NACHT-WD_repeat"/>
</dbReference>
<keyword evidence="1 3" id="KW-0853">WD repeat</keyword>
<dbReference type="PANTHER" id="PTHR19871:SF45">
    <property type="entry name" value="NACHT DOMAIN-CONTAINING PROTEIN"/>
    <property type="match status" value="1"/>
</dbReference>
<evidence type="ECO:0000256" key="2">
    <source>
        <dbReference type="ARBA" id="ARBA00022737"/>
    </source>
</evidence>
<dbReference type="SUPFAM" id="SSF50998">
    <property type="entry name" value="Quinoprotein alcohol dehydrogenase-like"/>
    <property type="match status" value="1"/>
</dbReference>
<organism evidence="7 8">
    <name type="scientific">Limulus polyphemus</name>
    <name type="common">Atlantic horseshoe crab</name>
    <dbReference type="NCBI Taxonomy" id="6850"/>
    <lineage>
        <taxon>Eukaryota</taxon>
        <taxon>Metazoa</taxon>
        <taxon>Ecdysozoa</taxon>
        <taxon>Arthropoda</taxon>
        <taxon>Chelicerata</taxon>
        <taxon>Merostomata</taxon>
        <taxon>Xiphosura</taxon>
        <taxon>Limulidae</taxon>
        <taxon>Limulus</taxon>
    </lineage>
</organism>
<dbReference type="SUPFAM" id="SSF52540">
    <property type="entry name" value="P-loop containing nucleoside triphosphate hydrolases"/>
    <property type="match status" value="1"/>
</dbReference>
<dbReference type="InterPro" id="IPR001680">
    <property type="entry name" value="WD40_rpt"/>
</dbReference>
<evidence type="ECO:0000256" key="4">
    <source>
        <dbReference type="SAM" id="MobiDB-lite"/>
    </source>
</evidence>
<gene>
    <name evidence="8" type="primary">LOC106468245</name>
</gene>
<keyword evidence="7" id="KW-1185">Reference proteome</keyword>
<dbReference type="RefSeq" id="XP_022252283.1">
    <property type="nucleotide sequence ID" value="XM_022396575.1"/>
</dbReference>
<accession>A0ABM1T8S7</accession>
<dbReference type="Pfam" id="PF25469">
    <property type="entry name" value="WHD_NWD1"/>
    <property type="match status" value="1"/>
</dbReference>
<dbReference type="CDD" id="cd00009">
    <property type="entry name" value="AAA"/>
    <property type="match status" value="1"/>
</dbReference>
<dbReference type="GeneID" id="106468245"/>
<evidence type="ECO:0000313" key="8">
    <source>
        <dbReference type="RefSeq" id="XP_022252283.1"/>
    </source>
</evidence>
<feature type="region of interest" description="Disordered" evidence="4">
    <location>
        <begin position="1053"/>
        <end position="1073"/>
    </location>
</feature>
<keyword evidence="2" id="KW-0677">Repeat</keyword>
<feature type="repeat" description="WD" evidence="3">
    <location>
        <begin position="963"/>
        <end position="1007"/>
    </location>
</feature>